<organism evidence="1 2">
    <name type="scientific">Comamonas nitrativorans</name>
    <dbReference type="NCBI Taxonomy" id="108437"/>
    <lineage>
        <taxon>Bacteria</taxon>
        <taxon>Pseudomonadati</taxon>
        <taxon>Pseudomonadota</taxon>
        <taxon>Betaproteobacteria</taxon>
        <taxon>Burkholderiales</taxon>
        <taxon>Comamonadaceae</taxon>
        <taxon>Comamonas</taxon>
    </lineage>
</organism>
<protein>
    <submittedName>
        <fullName evidence="1">Uncharacterized protein</fullName>
    </submittedName>
</protein>
<dbReference type="Proteomes" id="UP001595967">
    <property type="component" value="Unassembled WGS sequence"/>
</dbReference>
<proteinExistence type="predicted"/>
<dbReference type="RefSeq" id="WP_377723942.1">
    <property type="nucleotide sequence ID" value="NZ_JBHSEW010000002.1"/>
</dbReference>
<reference evidence="2" key="1">
    <citation type="journal article" date="2019" name="Int. J. Syst. Evol. Microbiol.">
        <title>The Global Catalogue of Microorganisms (GCM) 10K type strain sequencing project: providing services to taxonomists for standard genome sequencing and annotation.</title>
        <authorList>
            <consortium name="The Broad Institute Genomics Platform"/>
            <consortium name="The Broad Institute Genome Sequencing Center for Infectious Disease"/>
            <person name="Wu L."/>
            <person name="Ma J."/>
        </authorList>
    </citation>
    <scope>NUCLEOTIDE SEQUENCE [LARGE SCALE GENOMIC DNA]</scope>
    <source>
        <strain evidence="2">JCM 11650</strain>
    </source>
</reference>
<gene>
    <name evidence="1" type="ORF">ACFO3A_03205</name>
</gene>
<dbReference type="EMBL" id="JBHSEW010000002">
    <property type="protein sequence ID" value="MFC4621220.1"/>
    <property type="molecule type" value="Genomic_DNA"/>
</dbReference>
<evidence type="ECO:0000313" key="1">
    <source>
        <dbReference type="EMBL" id="MFC4621220.1"/>
    </source>
</evidence>
<evidence type="ECO:0000313" key="2">
    <source>
        <dbReference type="Proteomes" id="UP001595967"/>
    </source>
</evidence>
<name>A0ABV9GWY0_9BURK</name>
<comment type="caution">
    <text evidence="1">The sequence shown here is derived from an EMBL/GenBank/DDBJ whole genome shotgun (WGS) entry which is preliminary data.</text>
</comment>
<sequence>MVPSTEIRNIVRENGWQDTSSVNIYKVRYNYELTLTEDLPQAILELAKNYEKEVKGNLETFDTEKIAHLDPRQMSYLQLMLNSREWANNQKNFPERRDIFLTKCDQCMAYWNSDVGGEDATRLRRFSYMQAWSYFESAGFKDDSKKGDAALWNTTTSFMKTENGWVEAN</sequence>
<keyword evidence="2" id="KW-1185">Reference proteome</keyword>
<accession>A0ABV9GWY0</accession>